<evidence type="ECO:0000259" key="3">
    <source>
        <dbReference type="Pfam" id="PF19305"/>
    </source>
</evidence>
<organism evidence="4">
    <name type="scientific">uncultured Alphaproteobacteria bacterium</name>
    <dbReference type="NCBI Taxonomy" id="91750"/>
    <lineage>
        <taxon>Bacteria</taxon>
        <taxon>Pseudomonadati</taxon>
        <taxon>Pseudomonadota</taxon>
        <taxon>Alphaproteobacteria</taxon>
        <taxon>environmental samples</taxon>
    </lineage>
</organism>
<comment type="similarity">
    <text evidence="1">Belongs to the PrpD family.</text>
</comment>
<dbReference type="AlphaFoldDB" id="A0A212JRL5"/>
<name>A0A212JRL5_9PROT</name>
<proteinExistence type="inferred from homology"/>
<dbReference type="Gene3D" id="3.30.1330.120">
    <property type="entry name" value="2-methylcitrate dehydratase PrpD"/>
    <property type="match status" value="1"/>
</dbReference>
<sequence length="451" mass="46238">MNRPPRTLTERLAAFTAALAWDDLPEDVRVLAVRGFRDWLGNAAAGAATPFGRAALAAARSGGGATLVGPRAATDPLGAALVNGGASHALEFDDSHKSTFYHPGSPACAAAFAAAEAGARRGADLFAGIVAGYEAGIRLAAALGPEHYRIWHTTGTAGVFAAAAAAARTLGLTAVQTVAAFGLAGTQAAGLWEVLPDAPAAKNLHAGKAAQGGLLAALLAREGVPGPATILEGGRGLFAATVPSGLDAEAAAADLGAVWRIREITFKAYPICGHAMTPVEAALQLRPEIGGGVEEIVVHSNAISLRVAGNPDPHDGYAAKFSIPYCVAAALARGRVTQAEFEPAVLSDPHVRGLMRRVTLVADPEFDRIARTIRPARVEIRLADGREIDAISETRRGDPEQPLSAADLSAKFRTLAALAWGAKAAERVDGEIAALPDCGSVPAWAARVLSA</sequence>
<feature type="domain" description="MmgE/PrpD C-terminal" evidence="3">
    <location>
        <begin position="269"/>
        <end position="427"/>
    </location>
</feature>
<dbReference type="Pfam" id="PF03972">
    <property type="entry name" value="MmgE_PrpD_N"/>
    <property type="match status" value="1"/>
</dbReference>
<dbReference type="Gene3D" id="1.10.4100.10">
    <property type="entry name" value="2-methylcitrate dehydratase PrpD"/>
    <property type="match status" value="1"/>
</dbReference>
<evidence type="ECO:0000259" key="2">
    <source>
        <dbReference type="Pfam" id="PF03972"/>
    </source>
</evidence>
<protein>
    <recommendedName>
        <fullName evidence="5">MmgE/PrpD family protein</fullName>
    </recommendedName>
</protein>
<dbReference type="InterPro" id="IPR042188">
    <property type="entry name" value="MmgE/PrpD_sf_2"/>
</dbReference>
<gene>
    <name evidence="4" type="ORF">KL86APRO_11531</name>
</gene>
<evidence type="ECO:0000256" key="1">
    <source>
        <dbReference type="ARBA" id="ARBA00006174"/>
    </source>
</evidence>
<accession>A0A212JRL5</accession>
<evidence type="ECO:0008006" key="5">
    <source>
        <dbReference type="Google" id="ProtNLM"/>
    </source>
</evidence>
<dbReference type="InterPro" id="IPR036148">
    <property type="entry name" value="MmgE/PrpD_sf"/>
</dbReference>
<feature type="domain" description="MmgE/PrpD N-terminal" evidence="2">
    <location>
        <begin position="10"/>
        <end position="242"/>
    </location>
</feature>
<dbReference type="InterPro" id="IPR005656">
    <property type="entry name" value="MmgE_PrpD"/>
</dbReference>
<dbReference type="PANTHER" id="PTHR16943:SF8">
    <property type="entry name" value="2-METHYLCITRATE DEHYDRATASE"/>
    <property type="match status" value="1"/>
</dbReference>
<dbReference type="PANTHER" id="PTHR16943">
    <property type="entry name" value="2-METHYLCITRATE DEHYDRATASE-RELATED"/>
    <property type="match status" value="1"/>
</dbReference>
<dbReference type="EMBL" id="FLUO01000001">
    <property type="protein sequence ID" value="SBW02057.1"/>
    <property type="molecule type" value="Genomic_DNA"/>
</dbReference>
<evidence type="ECO:0000313" key="4">
    <source>
        <dbReference type="EMBL" id="SBW02057.1"/>
    </source>
</evidence>
<dbReference type="InterPro" id="IPR045336">
    <property type="entry name" value="MmgE_PrpD_N"/>
</dbReference>
<dbReference type="InterPro" id="IPR045337">
    <property type="entry name" value="MmgE_PrpD_C"/>
</dbReference>
<dbReference type="GO" id="GO:0016829">
    <property type="term" value="F:lyase activity"/>
    <property type="evidence" value="ECO:0007669"/>
    <property type="project" value="InterPro"/>
</dbReference>
<dbReference type="SUPFAM" id="SSF103378">
    <property type="entry name" value="2-methylcitrate dehydratase PrpD"/>
    <property type="match status" value="1"/>
</dbReference>
<reference evidence="4" key="1">
    <citation type="submission" date="2016-04" db="EMBL/GenBank/DDBJ databases">
        <authorList>
            <person name="Evans L.H."/>
            <person name="Alamgir A."/>
            <person name="Owens N."/>
            <person name="Weber N.D."/>
            <person name="Virtaneva K."/>
            <person name="Barbian K."/>
            <person name="Babar A."/>
            <person name="Rosenke K."/>
        </authorList>
    </citation>
    <scope>NUCLEOTIDE SEQUENCE</scope>
    <source>
        <strain evidence="4">86</strain>
    </source>
</reference>
<dbReference type="Pfam" id="PF19305">
    <property type="entry name" value="MmgE_PrpD_C"/>
    <property type="match status" value="1"/>
</dbReference>
<dbReference type="InterPro" id="IPR042183">
    <property type="entry name" value="MmgE/PrpD_sf_1"/>
</dbReference>